<proteinExistence type="predicted"/>
<name>A0ACC0W4S3_9STRA</name>
<comment type="caution">
    <text evidence="1">The sequence shown here is derived from an EMBL/GenBank/DDBJ whole genome shotgun (WGS) entry which is preliminary data.</text>
</comment>
<sequence length="254" mass="28426">MSEKLPTHVDMELSGNCRKCRDGGTGPICSHCQLYHDLELYRQHFLGIEKTVSGKNWNMEEAIDDNDETQAVVGAAKDSAAGLSAAKKLLRAQHQRLGALDELVMACSQLRLRQADEKVVSSKAERLYKLEREEVPLRTLKLEADRAVADVNRRENMAQLRYLVQLQREASDRESKPALATTNARPSSPESTQPTCPVCLEKLTEQRAVLPCAHVYCMNCSSSLTGRQHTKRSVRCPTCRRVWSFDSVTLVVDG</sequence>
<protein>
    <submittedName>
        <fullName evidence="1">Uncharacterized protein</fullName>
    </submittedName>
</protein>
<evidence type="ECO:0000313" key="2">
    <source>
        <dbReference type="Proteomes" id="UP001163321"/>
    </source>
</evidence>
<accession>A0ACC0W4S3</accession>
<dbReference type="EMBL" id="CM047583">
    <property type="protein sequence ID" value="KAI9913732.1"/>
    <property type="molecule type" value="Genomic_DNA"/>
</dbReference>
<organism evidence="1 2">
    <name type="scientific">Peronosclerospora sorghi</name>
    <dbReference type="NCBI Taxonomy" id="230839"/>
    <lineage>
        <taxon>Eukaryota</taxon>
        <taxon>Sar</taxon>
        <taxon>Stramenopiles</taxon>
        <taxon>Oomycota</taxon>
        <taxon>Peronosporomycetes</taxon>
        <taxon>Peronosporales</taxon>
        <taxon>Peronosporaceae</taxon>
        <taxon>Peronosclerospora</taxon>
    </lineage>
</organism>
<evidence type="ECO:0000313" key="1">
    <source>
        <dbReference type="EMBL" id="KAI9913732.1"/>
    </source>
</evidence>
<keyword evidence="2" id="KW-1185">Reference proteome</keyword>
<dbReference type="Proteomes" id="UP001163321">
    <property type="component" value="Chromosome 4"/>
</dbReference>
<gene>
    <name evidence="1" type="ORF">PsorP6_005777</name>
</gene>
<reference evidence="1 2" key="1">
    <citation type="journal article" date="2022" name="bioRxiv">
        <title>The genome of the oomycete Peronosclerospora sorghi, a cosmopolitan pathogen of maize and sorghum, is inflated with dispersed pseudogenes.</title>
        <authorList>
            <person name="Fletcher K."/>
            <person name="Martin F."/>
            <person name="Isakeit T."/>
            <person name="Cavanaugh K."/>
            <person name="Magill C."/>
            <person name="Michelmore R."/>
        </authorList>
    </citation>
    <scope>NUCLEOTIDE SEQUENCE [LARGE SCALE GENOMIC DNA]</scope>
    <source>
        <strain evidence="1">P6</strain>
    </source>
</reference>